<keyword evidence="6" id="KW-0804">Transcription</keyword>
<dbReference type="GO" id="GO:0003677">
    <property type="term" value="F:DNA binding"/>
    <property type="evidence" value="ECO:0007669"/>
    <property type="project" value="UniProtKB-KW"/>
</dbReference>
<dbReference type="InterPro" id="IPR009057">
    <property type="entry name" value="Homeodomain-like_sf"/>
</dbReference>
<evidence type="ECO:0000313" key="15">
    <source>
        <dbReference type="Proteomes" id="UP001231189"/>
    </source>
</evidence>
<keyword evidence="15" id="KW-1185">Reference proteome</keyword>
<dbReference type="PANTHER" id="PTHR12802">
    <property type="entry name" value="SWI/SNF COMPLEX-RELATED"/>
    <property type="match status" value="1"/>
</dbReference>
<evidence type="ECO:0000256" key="7">
    <source>
        <dbReference type="ARBA" id="ARBA00023242"/>
    </source>
</evidence>
<feature type="compositionally biased region" description="Gly residues" evidence="9">
    <location>
        <begin position="1"/>
        <end position="12"/>
    </location>
</feature>
<dbReference type="CDD" id="cd00167">
    <property type="entry name" value="SANT"/>
    <property type="match status" value="1"/>
</dbReference>
<evidence type="ECO:0000256" key="4">
    <source>
        <dbReference type="ARBA" id="ARBA00023015"/>
    </source>
</evidence>
<dbReference type="InterPro" id="IPR000433">
    <property type="entry name" value="Znf_ZZ"/>
</dbReference>
<keyword evidence="2 8" id="KW-0863">Zinc-finger</keyword>
<dbReference type="PROSITE" id="PS50090">
    <property type="entry name" value="MYB_LIKE"/>
    <property type="match status" value="1"/>
</dbReference>
<evidence type="ECO:0000259" key="13">
    <source>
        <dbReference type="PROSITE" id="PS51293"/>
    </source>
</evidence>
<accession>A0AAD8RQC2</accession>
<dbReference type="Proteomes" id="UP001231189">
    <property type="component" value="Unassembled WGS sequence"/>
</dbReference>
<evidence type="ECO:0000259" key="10">
    <source>
        <dbReference type="PROSITE" id="PS50090"/>
    </source>
</evidence>
<feature type="compositionally biased region" description="Acidic residues" evidence="9">
    <location>
        <begin position="13"/>
        <end position="32"/>
    </location>
</feature>
<feature type="compositionally biased region" description="Polar residues" evidence="9">
    <location>
        <begin position="824"/>
        <end position="833"/>
    </location>
</feature>
<reference evidence="14" key="1">
    <citation type="submission" date="2023-07" db="EMBL/GenBank/DDBJ databases">
        <title>A chromosome-level genome assembly of Lolium multiflorum.</title>
        <authorList>
            <person name="Chen Y."/>
            <person name="Copetti D."/>
            <person name="Kolliker R."/>
            <person name="Studer B."/>
        </authorList>
    </citation>
    <scope>NUCLEOTIDE SEQUENCE</scope>
    <source>
        <strain evidence="14">02402/16</strain>
        <tissue evidence="14">Leaf</tissue>
    </source>
</reference>
<feature type="domain" description="SWIRM" evidence="12">
    <location>
        <begin position="247"/>
        <end position="346"/>
    </location>
</feature>
<feature type="region of interest" description="Disordered" evidence="9">
    <location>
        <begin position="803"/>
        <end position="848"/>
    </location>
</feature>
<sequence length="848" mass="91224">MTRCSGGDGGVDGGDDDDDDGDDVPLDDDGDTDSPRGISPIPATESSFLSRSVARAPPVPPWPPSVAGTQSELPPPLPRPPPPAPATMPRKASSSSDAKLKWRKRKRSQDASPSKPDHSDDSDSAPEDDAPHASANGAETLDDDDAEVLSSPDPISAFPAAARRTITRVHPSVLAAVAADRAVSAGDATAAPALENISHGQLQVLAAMLPDHPSLSNDPDRPASYVCTVPPLMEGQGVPKQFYGKLLLVPRHADWFSPATVHRLERQVVPHFFSGKSPGNTPEKYVMLRNKVIVKYLERPARRLAFAECQGLVTNTTELYDLSRIVRFLDTWGIINYLAAGSVHRGLKLATSLVREEQTGELQLVSAPLKSIDGLVLFDRPKCSVRAEDIASVASTSSALEVPNGDTGLADLDEKIWERLSESFCSYCLQPLPSLHYESQKEADIALCSDCFHDARFVPGHSSLDFQRVDGTKDGLDNDGDSWTDDETLLLLEGVEKYNDNWNGIADHVGTKSKAQCIHHFIRLPVEDGLLESMEVPEASVSSRVQSNGFSHSNSNGSISGSFPQSSQPGQQLPFVNSANPVMSLVAFLASAVGPRIAASCANAALSVLTRDDSRMCPEGNDAMGQAARPNYDASSSVSPENVKYAAMCGLSAAATKCKLFADQEEREIQRLAATIINHQLKRLELKLKQFAEVETLLLKESEQVERGRQNLNAQRTRVMSARFGSSGGPMPGGSSTMASNPMNQANPRPPAMQGAMPPANMQAYYANNMQGHPAQLAFLQQQQQQRQQQQQQQQHMLSFGPRLPLSAIHPGSTSAPSVMFNPGTPNSATQSHHPMLRPPSGNNSSFG</sequence>
<dbReference type="InterPro" id="IPR001005">
    <property type="entry name" value="SANT/Myb"/>
</dbReference>
<evidence type="ECO:0000256" key="5">
    <source>
        <dbReference type="ARBA" id="ARBA00023125"/>
    </source>
</evidence>
<evidence type="ECO:0000313" key="14">
    <source>
        <dbReference type="EMBL" id="KAK1628467.1"/>
    </source>
</evidence>
<dbReference type="Pfam" id="PF16495">
    <property type="entry name" value="SWIRM-assoc_1"/>
    <property type="match status" value="1"/>
</dbReference>
<protein>
    <recommendedName>
        <fullName evidence="16">SWI/SNF complex subunit SWI3C</fullName>
    </recommendedName>
</protein>
<keyword evidence="7" id="KW-0539">Nucleus</keyword>
<evidence type="ECO:0000256" key="8">
    <source>
        <dbReference type="PROSITE-ProRule" id="PRU00228"/>
    </source>
</evidence>
<feature type="domain" description="ZZ-type" evidence="11">
    <location>
        <begin position="420"/>
        <end position="474"/>
    </location>
</feature>
<keyword evidence="3" id="KW-0862">Zinc</keyword>
<evidence type="ECO:0000256" key="6">
    <source>
        <dbReference type="ARBA" id="ARBA00023163"/>
    </source>
</evidence>
<feature type="region of interest" description="Disordered" evidence="9">
    <location>
        <begin position="542"/>
        <end position="574"/>
    </location>
</feature>
<dbReference type="InterPro" id="IPR007526">
    <property type="entry name" value="SWIRM"/>
</dbReference>
<evidence type="ECO:0000256" key="2">
    <source>
        <dbReference type="ARBA" id="ARBA00022771"/>
    </source>
</evidence>
<feature type="domain" description="Myb-like" evidence="10">
    <location>
        <begin position="482"/>
        <end position="525"/>
    </location>
</feature>
<evidence type="ECO:0000256" key="1">
    <source>
        <dbReference type="ARBA" id="ARBA00022723"/>
    </source>
</evidence>
<gene>
    <name evidence="14" type="ORF">QYE76_002782</name>
</gene>
<dbReference type="PROSITE" id="PS50934">
    <property type="entry name" value="SWIRM"/>
    <property type="match status" value="1"/>
</dbReference>
<dbReference type="PANTHER" id="PTHR12802:SF61">
    <property type="entry name" value="SWI_SNF COMPLEX SUBUNIT SWI3C"/>
    <property type="match status" value="1"/>
</dbReference>
<evidence type="ECO:0000256" key="3">
    <source>
        <dbReference type="ARBA" id="ARBA00022833"/>
    </source>
</evidence>
<dbReference type="FunFam" id="1.10.10.60:FF:000014">
    <property type="entry name" value="SWI/SNF complex subunit SMARCC2 isoform C"/>
    <property type="match status" value="1"/>
</dbReference>
<dbReference type="Gene3D" id="1.10.10.60">
    <property type="entry name" value="Homeodomain-like"/>
    <property type="match status" value="1"/>
</dbReference>
<dbReference type="InterPro" id="IPR036388">
    <property type="entry name" value="WH-like_DNA-bd_sf"/>
</dbReference>
<feature type="compositionally biased region" description="Low complexity" evidence="9">
    <location>
        <begin position="547"/>
        <end position="574"/>
    </location>
</feature>
<keyword evidence="1" id="KW-0479">Metal-binding</keyword>
<evidence type="ECO:0000259" key="12">
    <source>
        <dbReference type="PROSITE" id="PS50934"/>
    </source>
</evidence>
<dbReference type="InterPro" id="IPR017884">
    <property type="entry name" value="SANT_dom"/>
</dbReference>
<name>A0AAD8RQC2_LOLMU</name>
<keyword evidence="5" id="KW-0238">DNA-binding</keyword>
<proteinExistence type="predicted"/>
<keyword evidence="4" id="KW-0805">Transcription regulation</keyword>
<dbReference type="EMBL" id="JAUUTY010000005">
    <property type="protein sequence ID" value="KAK1628467.1"/>
    <property type="molecule type" value="Genomic_DNA"/>
</dbReference>
<dbReference type="PROSITE" id="PS50135">
    <property type="entry name" value="ZF_ZZ_2"/>
    <property type="match status" value="1"/>
</dbReference>
<feature type="region of interest" description="Disordered" evidence="9">
    <location>
        <begin position="1"/>
        <end position="153"/>
    </location>
</feature>
<evidence type="ECO:0000259" key="11">
    <source>
        <dbReference type="PROSITE" id="PS50135"/>
    </source>
</evidence>
<evidence type="ECO:0008006" key="16">
    <source>
        <dbReference type="Google" id="ProtNLM"/>
    </source>
</evidence>
<evidence type="ECO:0000256" key="9">
    <source>
        <dbReference type="SAM" id="MobiDB-lite"/>
    </source>
</evidence>
<feature type="compositionally biased region" description="Pro residues" evidence="9">
    <location>
        <begin position="73"/>
        <end position="86"/>
    </location>
</feature>
<organism evidence="14 15">
    <name type="scientific">Lolium multiflorum</name>
    <name type="common">Italian ryegrass</name>
    <name type="synonym">Lolium perenne subsp. multiflorum</name>
    <dbReference type="NCBI Taxonomy" id="4521"/>
    <lineage>
        <taxon>Eukaryota</taxon>
        <taxon>Viridiplantae</taxon>
        <taxon>Streptophyta</taxon>
        <taxon>Embryophyta</taxon>
        <taxon>Tracheophyta</taxon>
        <taxon>Spermatophyta</taxon>
        <taxon>Magnoliopsida</taxon>
        <taxon>Liliopsida</taxon>
        <taxon>Poales</taxon>
        <taxon>Poaceae</taxon>
        <taxon>BOP clade</taxon>
        <taxon>Pooideae</taxon>
        <taxon>Poodae</taxon>
        <taxon>Poeae</taxon>
        <taxon>Poeae Chloroplast Group 2 (Poeae type)</taxon>
        <taxon>Loliodinae</taxon>
        <taxon>Loliinae</taxon>
        <taxon>Lolium</taxon>
    </lineage>
</organism>
<dbReference type="Gene3D" id="1.10.10.10">
    <property type="entry name" value="Winged helix-like DNA-binding domain superfamily/Winged helix DNA-binding domain"/>
    <property type="match status" value="1"/>
</dbReference>
<dbReference type="GO" id="GO:0005634">
    <property type="term" value="C:nucleus"/>
    <property type="evidence" value="ECO:0007669"/>
    <property type="project" value="UniProtKB-ARBA"/>
</dbReference>
<dbReference type="AlphaFoldDB" id="A0AAD8RQC2"/>
<dbReference type="GO" id="GO:0008270">
    <property type="term" value="F:zinc ion binding"/>
    <property type="evidence" value="ECO:0007669"/>
    <property type="project" value="UniProtKB-KW"/>
</dbReference>
<dbReference type="PROSITE" id="PS51293">
    <property type="entry name" value="SANT"/>
    <property type="match status" value="1"/>
</dbReference>
<comment type="caution">
    <text evidence="14">The sequence shown here is derived from an EMBL/GenBank/DDBJ whole genome shotgun (WGS) entry which is preliminary data.</text>
</comment>
<dbReference type="Pfam" id="PF04433">
    <property type="entry name" value="SWIRM"/>
    <property type="match status" value="1"/>
</dbReference>
<dbReference type="SUPFAM" id="SSF46689">
    <property type="entry name" value="Homeodomain-like"/>
    <property type="match status" value="2"/>
</dbReference>
<feature type="domain" description="SANT" evidence="13">
    <location>
        <begin position="478"/>
        <end position="529"/>
    </location>
</feature>
<dbReference type="SMART" id="SM00717">
    <property type="entry name" value="SANT"/>
    <property type="match status" value="1"/>
</dbReference>
<dbReference type="Pfam" id="PF00249">
    <property type="entry name" value="Myb_DNA-binding"/>
    <property type="match status" value="1"/>
</dbReference>
<dbReference type="InterPro" id="IPR032451">
    <property type="entry name" value="SMARCC_C"/>
</dbReference>